<dbReference type="PANTHER" id="PTHR35803:SF2">
    <property type="entry name" value="RETAINING ALPHA-GALACTOSIDASE"/>
    <property type="match status" value="1"/>
</dbReference>
<evidence type="ECO:0000313" key="8">
    <source>
        <dbReference type="Proteomes" id="UP000650424"/>
    </source>
</evidence>
<evidence type="ECO:0000256" key="2">
    <source>
        <dbReference type="ARBA" id="ARBA00023295"/>
    </source>
</evidence>
<feature type="domain" description="Glycosyl-hydrolase 97 catalytic" evidence="4">
    <location>
        <begin position="323"/>
        <end position="467"/>
    </location>
</feature>
<dbReference type="RefSeq" id="WP_186946679.1">
    <property type="nucleotide sequence ID" value="NZ_JACOGF010000003.1"/>
</dbReference>
<keyword evidence="8" id="KW-1185">Reference proteome</keyword>
<dbReference type="PANTHER" id="PTHR35803">
    <property type="entry name" value="GLUCAN 1,4-ALPHA-GLUCOSIDASE SUSB-RELATED"/>
    <property type="match status" value="1"/>
</dbReference>
<proteinExistence type="predicted"/>
<feature type="signal peptide" evidence="3">
    <location>
        <begin position="1"/>
        <end position="20"/>
    </location>
</feature>
<dbReference type="Pfam" id="PF14508">
    <property type="entry name" value="GH97_N"/>
    <property type="match status" value="1"/>
</dbReference>
<organism evidence="7 8">
    <name type="scientific">Undibacterium hunanense</name>
    <dbReference type="NCBI Taxonomy" id="2762292"/>
    <lineage>
        <taxon>Bacteria</taxon>
        <taxon>Pseudomonadati</taxon>
        <taxon>Pseudomonadota</taxon>
        <taxon>Betaproteobacteria</taxon>
        <taxon>Burkholderiales</taxon>
        <taxon>Oxalobacteraceae</taxon>
        <taxon>Undibacterium</taxon>
    </lineage>
</organism>
<name>A0ABR6ZPF8_9BURK</name>
<dbReference type="EMBL" id="JACOGF010000003">
    <property type="protein sequence ID" value="MBC3917468.1"/>
    <property type="molecule type" value="Genomic_DNA"/>
</dbReference>
<dbReference type="InterPro" id="IPR013780">
    <property type="entry name" value="Glyco_hydro_b"/>
</dbReference>
<keyword evidence="3" id="KW-0732">Signal</keyword>
<accession>A0ABR6ZPF8</accession>
<feature type="domain" description="Glycosyl-hydrolase 97 N-terminal" evidence="5">
    <location>
        <begin position="29"/>
        <end position="296"/>
    </location>
</feature>
<keyword evidence="2" id="KW-0326">Glycosidase</keyword>
<dbReference type="InterPro" id="IPR052720">
    <property type="entry name" value="Glycosyl_hydrolase_97"/>
</dbReference>
<dbReference type="InterPro" id="IPR013785">
    <property type="entry name" value="Aldolase_TIM"/>
</dbReference>
<dbReference type="Pfam" id="PF10566">
    <property type="entry name" value="Glyco_hydro_97"/>
    <property type="match status" value="1"/>
</dbReference>
<dbReference type="GO" id="GO:0016787">
    <property type="term" value="F:hydrolase activity"/>
    <property type="evidence" value="ECO:0007669"/>
    <property type="project" value="UniProtKB-KW"/>
</dbReference>
<gene>
    <name evidence="7" type="ORF">H8L32_08285</name>
</gene>
<dbReference type="Proteomes" id="UP000650424">
    <property type="component" value="Unassembled WGS sequence"/>
</dbReference>
<dbReference type="InterPro" id="IPR029483">
    <property type="entry name" value="GH97_C"/>
</dbReference>
<feature type="chain" id="PRO_5047209325" evidence="3">
    <location>
        <begin position="21"/>
        <end position="649"/>
    </location>
</feature>
<dbReference type="InterPro" id="IPR017853">
    <property type="entry name" value="GH"/>
</dbReference>
<reference evidence="7 8" key="1">
    <citation type="submission" date="2020-08" db="EMBL/GenBank/DDBJ databases">
        <title>Novel species isolated from subtropical streams in China.</title>
        <authorList>
            <person name="Lu H."/>
        </authorList>
    </citation>
    <scope>NUCLEOTIDE SEQUENCE [LARGE SCALE GENOMIC DNA]</scope>
    <source>
        <strain evidence="7 8">CY18W</strain>
    </source>
</reference>
<evidence type="ECO:0000256" key="3">
    <source>
        <dbReference type="SAM" id="SignalP"/>
    </source>
</evidence>
<evidence type="ECO:0000256" key="1">
    <source>
        <dbReference type="ARBA" id="ARBA00022801"/>
    </source>
</evidence>
<dbReference type="InterPro" id="IPR014718">
    <property type="entry name" value="GH-type_carb-bd"/>
</dbReference>
<dbReference type="Gene3D" id="2.60.40.1180">
    <property type="entry name" value="Golgi alpha-mannosidase II"/>
    <property type="match status" value="1"/>
</dbReference>
<dbReference type="Pfam" id="PF14509">
    <property type="entry name" value="GH97_C"/>
    <property type="match status" value="1"/>
</dbReference>
<protein>
    <submittedName>
        <fullName evidence="7">Glycoside hydrolase family 97 catalytic domain-containing protein</fullName>
    </submittedName>
</protein>
<evidence type="ECO:0000259" key="6">
    <source>
        <dbReference type="Pfam" id="PF14509"/>
    </source>
</evidence>
<dbReference type="InterPro" id="IPR029486">
    <property type="entry name" value="GH97_N"/>
</dbReference>
<dbReference type="InterPro" id="IPR019563">
    <property type="entry name" value="GH97_catalytic"/>
</dbReference>
<keyword evidence="1 7" id="KW-0378">Hydrolase</keyword>
<evidence type="ECO:0000259" key="4">
    <source>
        <dbReference type="Pfam" id="PF10566"/>
    </source>
</evidence>
<evidence type="ECO:0000259" key="5">
    <source>
        <dbReference type="Pfam" id="PF14508"/>
    </source>
</evidence>
<dbReference type="Gene3D" id="3.20.20.70">
    <property type="entry name" value="Aldolase class I"/>
    <property type="match status" value="1"/>
</dbReference>
<comment type="caution">
    <text evidence="7">The sequence shown here is derived from an EMBL/GenBank/DDBJ whole genome shotgun (WGS) entry which is preliminary data.</text>
</comment>
<dbReference type="Gene3D" id="2.70.98.10">
    <property type="match status" value="1"/>
</dbReference>
<feature type="domain" description="Glycosyl-hydrolase 97 C-terminal oligomerisation" evidence="6">
    <location>
        <begin position="560"/>
        <end position="648"/>
    </location>
</feature>
<sequence>MIIRSSLGMLLGLLAGTSFAASTLAATTLSSPDQHLQLKVELSAQQQLVYSVARDSQVVILPSALGLQLDAADFTQQLKLAQTSPVKSVTDTYEMLVGKRRINHYAANEQVVTIENASHQKMDVVFRVSNDGVAFRYIVSDSSVKFKKFVRETTSFALDDKARAWLQPIAVAQTGFANTNPSYEEHYLMNIPVGTASPSKAGWVFPALFNSGDSWVVLTEADMDGSWHASRLQAASPGGVYQLGTPMAAEVFTDGKTAGTLLAESKDVLRSPWRIIGVGSLPGIMNSNLGSDLAAPAIKMDASIVKPGHASWSWALLKDDFTTFDVQKKFIDYAADMHWEYTLIDADWDKKIGYAKLRQLVEYGATKNVGVLVWYNSSGAWNTTKYSPKSQLLTAAQRKQEFARLRDIGVKGVKVDFFAGDGQSMIAYYIAILKDAADAGLLVNFHGSTLPRGWARTYPNLMSMEAVKGLEFTTFGQKDQDAVATHAAMLPFARNLFDPMDFTPMVFADIPKIERKTRNGFELAESVLFLSGIQHFAEIPEGMATVPAYVKSFLQTLPVTWDDSRFVDGYPGQFVVIARRAGKAWYVAAINATDSDKTVNLDLSFIGDKKAQMISDGDSSRAFVQQPVQAVKDTRITIKTHGGFVAVFE</sequence>
<evidence type="ECO:0000313" key="7">
    <source>
        <dbReference type="EMBL" id="MBC3917468.1"/>
    </source>
</evidence>
<dbReference type="SUPFAM" id="SSF51445">
    <property type="entry name" value="(Trans)glycosidases"/>
    <property type="match status" value="1"/>
</dbReference>